<accession>A0A512CCB4</accession>
<dbReference type="PANTHER" id="PTHR14969">
    <property type="entry name" value="SPHINGOSINE-1-PHOSPHATE PHOSPHOHYDROLASE"/>
    <property type="match status" value="1"/>
</dbReference>
<dbReference type="Gene3D" id="1.20.144.10">
    <property type="entry name" value="Phosphatidic acid phosphatase type 2/haloperoxidase"/>
    <property type="match status" value="1"/>
</dbReference>
<dbReference type="AlphaFoldDB" id="A0A512CCB4"/>
<name>A0A512CCB4_9BACT</name>
<dbReference type="Proteomes" id="UP000321301">
    <property type="component" value="Unassembled WGS sequence"/>
</dbReference>
<organism evidence="3 4">
    <name type="scientific">Cyclobacterium qasimii</name>
    <dbReference type="NCBI Taxonomy" id="1350429"/>
    <lineage>
        <taxon>Bacteria</taxon>
        <taxon>Pseudomonadati</taxon>
        <taxon>Bacteroidota</taxon>
        <taxon>Cytophagia</taxon>
        <taxon>Cytophagales</taxon>
        <taxon>Cyclobacteriaceae</taxon>
        <taxon>Cyclobacterium</taxon>
    </lineage>
</organism>
<evidence type="ECO:0000313" key="4">
    <source>
        <dbReference type="Proteomes" id="UP000321301"/>
    </source>
</evidence>
<gene>
    <name evidence="3" type="primary">lpxF</name>
    <name evidence="3" type="ORF">CQA01_23760</name>
</gene>
<evidence type="ECO:0000259" key="2">
    <source>
        <dbReference type="SMART" id="SM00014"/>
    </source>
</evidence>
<feature type="transmembrane region" description="Helical" evidence="1">
    <location>
        <begin position="27"/>
        <end position="49"/>
    </location>
</feature>
<feature type="transmembrane region" description="Helical" evidence="1">
    <location>
        <begin position="56"/>
        <end position="77"/>
    </location>
</feature>
<keyword evidence="1" id="KW-1133">Transmembrane helix</keyword>
<feature type="transmembrane region" description="Helical" evidence="1">
    <location>
        <begin position="107"/>
        <end position="125"/>
    </location>
</feature>
<evidence type="ECO:0000256" key="1">
    <source>
        <dbReference type="SAM" id="Phobius"/>
    </source>
</evidence>
<keyword evidence="1" id="KW-0812">Transmembrane</keyword>
<sequence length="197" mass="22809">MIESIVHWDEQLFLFLNQIHASWLDTLMLAITGKYIWIPLYVFLLYLIFREYKSSGIWYLVGLILVILMADQLTSGFMKPYFERLRPCHDPRWQDIILNYSGCGGRYGFASSHAANTFALAAFLYKVGKSRIPGFRWLFLWAAIVSYSRIYLGVHYPLDILVGALIGILIGFLVYWCTVKVKTLWENRASNHGLNTP</sequence>
<dbReference type="RefSeq" id="WP_020893856.1">
    <property type="nucleotide sequence ID" value="NZ_BJYV01000009.1"/>
</dbReference>
<feature type="transmembrane region" description="Helical" evidence="1">
    <location>
        <begin position="160"/>
        <end position="178"/>
    </location>
</feature>
<dbReference type="InterPro" id="IPR036938">
    <property type="entry name" value="PAP2/HPO_sf"/>
</dbReference>
<keyword evidence="1" id="KW-0472">Membrane</keyword>
<dbReference type="PANTHER" id="PTHR14969:SF13">
    <property type="entry name" value="AT30094P"/>
    <property type="match status" value="1"/>
</dbReference>
<feature type="transmembrane region" description="Helical" evidence="1">
    <location>
        <begin position="137"/>
        <end position="154"/>
    </location>
</feature>
<dbReference type="InterPro" id="IPR000326">
    <property type="entry name" value="PAP2/HPO"/>
</dbReference>
<protein>
    <submittedName>
        <fullName evidence="3">Lipid A 4'-phosphatase</fullName>
    </submittedName>
</protein>
<dbReference type="CDD" id="cd03395">
    <property type="entry name" value="PAP2_like_4"/>
    <property type="match status" value="1"/>
</dbReference>
<keyword evidence="4" id="KW-1185">Reference proteome</keyword>
<dbReference type="EMBL" id="BJYV01000009">
    <property type="protein sequence ID" value="GEO21842.1"/>
    <property type="molecule type" value="Genomic_DNA"/>
</dbReference>
<dbReference type="SUPFAM" id="SSF48317">
    <property type="entry name" value="Acid phosphatase/Vanadium-dependent haloperoxidase"/>
    <property type="match status" value="1"/>
</dbReference>
<comment type="caution">
    <text evidence="3">The sequence shown here is derived from an EMBL/GenBank/DDBJ whole genome shotgun (WGS) entry which is preliminary data.</text>
</comment>
<dbReference type="Pfam" id="PF01569">
    <property type="entry name" value="PAP2"/>
    <property type="match status" value="1"/>
</dbReference>
<evidence type="ECO:0000313" key="3">
    <source>
        <dbReference type="EMBL" id="GEO21842.1"/>
    </source>
</evidence>
<dbReference type="SMART" id="SM00014">
    <property type="entry name" value="acidPPc"/>
    <property type="match status" value="1"/>
</dbReference>
<feature type="domain" description="Phosphatidic acid phosphatase type 2/haloperoxidase" evidence="2">
    <location>
        <begin position="61"/>
        <end position="175"/>
    </location>
</feature>
<proteinExistence type="predicted"/>
<reference evidence="3 4" key="1">
    <citation type="submission" date="2019-07" db="EMBL/GenBank/DDBJ databases">
        <title>Whole genome shotgun sequence of Cyclobacterium qasimii NBRC 106168.</title>
        <authorList>
            <person name="Hosoyama A."/>
            <person name="Uohara A."/>
            <person name="Ohji S."/>
            <person name="Ichikawa N."/>
        </authorList>
    </citation>
    <scope>NUCLEOTIDE SEQUENCE [LARGE SCALE GENOMIC DNA]</scope>
    <source>
        <strain evidence="3 4">NBRC 106168</strain>
    </source>
</reference>